<dbReference type="EMBL" id="PQVF01000007">
    <property type="protein sequence ID" value="POY36298.1"/>
    <property type="molecule type" value="Genomic_DNA"/>
</dbReference>
<dbReference type="AlphaFoldDB" id="A0A2S5A130"/>
<organism evidence="2 3">
    <name type="scientific">Solitalea longa</name>
    <dbReference type="NCBI Taxonomy" id="2079460"/>
    <lineage>
        <taxon>Bacteria</taxon>
        <taxon>Pseudomonadati</taxon>
        <taxon>Bacteroidota</taxon>
        <taxon>Sphingobacteriia</taxon>
        <taxon>Sphingobacteriales</taxon>
        <taxon>Sphingobacteriaceae</taxon>
        <taxon>Solitalea</taxon>
    </lineage>
</organism>
<keyword evidence="1" id="KW-0732">Signal</keyword>
<protein>
    <submittedName>
        <fullName evidence="2">Uncharacterized protein</fullName>
    </submittedName>
</protein>
<name>A0A2S5A130_9SPHI</name>
<reference evidence="2 3" key="1">
    <citation type="submission" date="2018-01" db="EMBL/GenBank/DDBJ databases">
        <authorList>
            <person name="Gaut B.S."/>
            <person name="Morton B.R."/>
            <person name="Clegg M.T."/>
            <person name="Duvall M.R."/>
        </authorList>
    </citation>
    <scope>NUCLEOTIDE SEQUENCE [LARGE SCALE GENOMIC DNA]</scope>
    <source>
        <strain evidence="2 3">HR-AV</strain>
    </source>
</reference>
<evidence type="ECO:0000313" key="3">
    <source>
        <dbReference type="Proteomes" id="UP000236893"/>
    </source>
</evidence>
<keyword evidence="3" id="KW-1185">Reference proteome</keyword>
<dbReference type="RefSeq" id="WP_103789216.1">
    <property type="nucleotide sequence ID" value="NZ_PQVF01000007.1"/>
</dbReference>
<feature type="signal peptide" evidence="1">
    <location>
        <begin position="1"/>
        <end position="21"/>
    </location>
</feature>
<proteinExistence type="predicted"/>
<dbReference type="Proteomes" id="UP000236893">
    <property type="component" value="Unassembled WGS sequence"/>
</dbReference>
<feature type="chain" id="PRO_5015399470" evidence="1">
    <location>
        <begin position="22"/>
        <end position="163"/>
    </location>
</feature>
<gene>
    <name evidence="2" type="ORF">C3K47_11120</name>
</gene>
<dbReference type="OrthoDB" id="667289at2"/>
<accession>A0A2S5A130</accession>
<evidence type="ECO:0000313" key="2">
    <source>
        <dbReference type="EMBL" id="POY36298.1"/>
    </source>
</evidence>
<comment type="caution">
    <text evidence="2">The sequence shown here is derived from an EMBL/GenBank/DDBJ whole genome shotgun (WGS) entry which is preliminary data.</text>
</comment>
<sequence>MKLKITLIAVFGTLCSISVQAQTSDAEAEAMVNLLGVQKREAVSKLVPVSGKDSIAFWKIYDEYQQSNKSTIKSRIQLYERTAQAYSNMTPAIADSLSLKYFANRVEQEKSLETYYKKIKAATNAVVAFEFYQAETYLLTQLRASIMQQIPTYGELVRASKKQ</sequence>
<evidence type="ECO:0000256" key="1">
    <source>
        <dbReference type="SAM" id="SignalP"/>
    </source>
</evidence>